<name>A0AA48RCJ4_9ZZZZ</name>
<dbReference type="EMBL" id="OY288114">
    <property type="protein sequence ID" value="CAJ0849346.1"/>
    <property type="molecule type" value="Genomic_DNA"/>
</dbReference>
<proteinExistence type="predicted"/>
<evidence type="ECO:0000313" key="2">
    <source>
        <dbReference type="EMBL" id="CAJ0849346.1"/>
    </source>
</evidence>
<sequence>MPKNIVILLDGTSNQVSADRTNILRLYGVLAKDQHQVVYYNPGVGTLGADGSWLRHWRKVTEVWGLATGWGLDANVKDAYRFLIDEYDRGSGPEEDRDCIYIFGFSRGAYSARVLAGFIRALGLIEKRNLNLLDYAYRAYKRIGESGATGFEEIRLFERMLDPDRPPIRLLGLFDTVSSVIESGRFGPRLRSHAFTKSNTSVEAVRHAVAIDERRTMFNPQLWPAGGEFHSHPLNKTGAKPQDTLEVWFNGVHGDIGGGLPEKESQLAKVSLAWMIEQVEPMGLRFVNRSVNSVVLGKPQDGSYVTPEGAARPHDSMTFGWAILEFLPRRKPELSRRSSLFGWTIPFFERRVIPGGAHLHQTVAERSSPAPNVPVASRDVEVINS</sequence>
<dbReference type="PANTHER" id="PTHR33840:SF1">
    <property type="entry name" value="TLE1 PHOSPHOLIPASE DOMAIN-CONTAINING PROTEIN"/>
    <property type="match status" value="1"/>
</dbReference>
<dbReference type="PANTHER" id="PTHR33840">
    <property type="match status" value="1"/>
</dbReference>
<dbReference type="Pfam" id="PF09994">
    <property type="entry name" value="T6SS_Tle1-like_cat"/>
    <property type="match status" value="1"/>
</dbReference>
<dbReference type="InterPro" id="IPR029058">
    <property type="entry name" value="AB_hydrolase_fold"/>
</dbReference>
<organism evidence="2">
    <name type="scientific">freshwater sediment metagenome</name>
    <dbReference type="NCBI Taxonomy" id="556182"/>
    <lineage>
        <taxon>unclassified sequences</taxon>
        <taxon>metagenomes</taxon>
        <taxon>ecological metagenomes</taxon>
    </lineage>
</organism>
<gene>
    <name evidence="2" type="ORF">AMST5_00112</name>
</gene>
<accession>A0AA48RCJ4</accession>
<reference evidence="2" key="1">
    <citation type="submission" date="2023-07" db="EMBL/GenBank/DDBJ databases">
        <authorList>
            <person name="Pelsma A.J. K."/>
        </authorList>
    </citation>
    <scope>NUCLEOTIDE SEQUENCE</scope>
</reference>
<dbReference type="InterPro" id="IPR018712">
    <property type="entry name" value="Tle1-like_cat"/>
</dbReference>
<feature type="domain" description="T6SS Phospholipase effector Tle1-like catalytic" evidence="1">
    <location>
        <begin position="3"/>
        <end position="278"/>
    </location>
</feature>
<protein>
    <recommendedName>
        <fullName evidence="1">T6SS Phospholipase effector Tle1-like catalytic domain-containing protein</fullName>
    </recommendedName>
</protein>
<dbReference type="AlphaFoldDB" id="A0AA48RCJ4"/>
<evidence type="ECO:0000259" key="1">
    <source>
        <dbReference type="Pfam" id="PF09994"/>
    </source>
</evidence>
<dbReference type="SUPFAM" id="SSF53474">
    <property type="entry name" value="alpha/beta-Hydrolases"/>
    <property type="match status" value="1"/>
</dbReference>